<reference evidence="2 3" key="1">
    <citation type="submission" date="2016-10" db="EMBL/GenBank/DDBJ databases">
        <authorList>
            <person name="de Groot N.N."/>
        </authorList>
    </citation>
    <scope>NUCLEOTIDE SEQUENCE [LARGE SCALE GENOMIC DNA]</scope>
    <source>
        <strain evidence="2 3">DSM 100674</strain>
    </source>
</reference>
<dbReference type="InterPro" id="IPR027417">
    <property type="entry name" value="P-loop_NTPase"/>
</dbReference>
<feature type="domain" description="Novel STAND NTPase 5" evidence="1">
    <location>
        <begin position="328"/>
        <end position="468"/>
    </location>
</feature>
<dbReference type="Pfam" id="PF25199">
    <property type="entry name" value="nSTAND_NTPase5"/>
    <property type="match status" value="1"/>
</dbReference>
<proteinExistence type="predicted"/>
<dbReference type="STRING" id="1287727.SAMN05443999_1211"/>
<dbReference type="RefSeq" id="WP_093039282.1">
    <property type="nucleotide sequence ID" value="NZ_FOAG01000021.1"/>
</dbReference>
<dbReference type="SUPFAM" id="SSF52540">
    <property type="entry name" value="P-loop containing nucleoside triphosphate hydrolases"/>
    <property type="match status" value="1"/>
</dbReference>
<organism evidence="2 3">
    <name type="scientific">Roseovarius azorensis</name>
    <dbReference type="NCBI Taxonomy" id="1287727"/>
    <lineage>
        <taxon>Bacteria</taxon>
        <taxon>Pseudomonadati</taxon>
        <taxon>Pseudomonadota</taxon>
        <taxon>Alphaproteobacteria</taxon>
        <taxon>Rhodobacterales</taxon>
        <taxon>Roseobacteraceae</taxon>
        <taxon>Roseovarius</taxon>
    </lineage>
</organism>
<evidence type="ECO:0000259" key="1">
    <source>
        <dbReference type="Pfam" id="PF25199"/>
    </source>
</evidence>
<dbReference type="Proteomes" id="UP000199582">
    <property type="component" value="Unassembled WGS sequence"/>
</dbReference>
<sequence>MDDNRNPNRTLPPPLVSALKDRRVVLFLGAGASLEARTSSRAKPPTGYELRDLLCDRFFGGEYKSYDLASAADFAIERHGSIIVNQFIKDMFDAFLPSKPHLDITRFFWSAIATTNYDLLIERSYEATPERKQNPVVVVGSNDPVDVKMRSVTDPVEVIKLHGCITRANDTSVPLILSEASYDTYLDGRKRLFQRLEDKAYENVFVFCGYRIADSHIRKLMQKILPDGVTRPTHYIVCPGVSDVERSHWAAKKIEVIDLKFGEFMELLDQELPEFARDLHFVADDDGPSIRANYRAKVVESDQLGDYLTRQVTHVRHSMEVQVQDPKAFYLGFDTGWACMKDGLTIPRGVVDDVLYEIISAESDLTNTKLLILKGPVGNGKTIALKQVSWELSGIGKTVVAMNDGGVPSGPELEELSGLVGDRVFVAVDQVSQCVGELKNAIQHLCSRNVPVTFIATETDADWNNYCDPIAEFCDAEFRVRYLSRREIEALIEKLERHQSLGDLERLSKEKRIECFEERAERQLLVALHEATKGKRFEEVVIEEHSRLPADAAKLYLDVCTLHQFGVGARAGTVGRLSGITFPEYQENLFKPLENIVQVRRDQVTGDYAYFARHAKIADFVFRGVCGDDSSRAEQLIRMLRSLDIGYSSDRTAFERLTRGHSLIRRFDSAEHIRALFEVVADISTEPFISQQWAIFESTHKDGDFDIAREQIELAKSKEPHNPTIQHTDAELSRKAARVANSPREAQVLRMIAREKLGEMRDQKSRYVFSSRVKLLLDELEEVVRSDEPDNGSLDQAVEIIERLESFLEEATRRYPDDPEFHECDARFKAFLGDGDKVITAFNRAIARDTQNPAVAIGLAKALERKGDWQGAVDTLAEALQKNPDIKRHHFELGRLLINGKTLDLKSAVSHFSQSYDLLDDNHEARFWHAMTLYFSGEIPESLEVFEAIDKAAHSEFRKFPTRESNSVEKKLPRYVGKVLNKNESFAFVEQAKNPQHIYANERNSEQSAWNRLVPQMPVTFEVRFSRRGPQAYDLQII</sequence>
<accession>A0A1H7XIF6</accession>
<gene>
    <name evidence="2" type="ORF">SAMN05443999_1211</name>
</gene>
<name>A0A1H7XIF6_9RHOB</name>
<dbReference type="InterPro" id="IPR029035">
    <property type="entry name" value="DHS-like_NAD/FAD-binding_dom"/>
</dbReference>
<dbReference type="InterPro" id="IPR011990">
    <property type="entry name" value="TPR-like_helical_dom_sf"/>
</dbReference>
<dbReference type="OrthoDB" id="7357874at2"/>
<evidence type="ECO:0000313" key="3">
    <source>
        <dbReference type="Proteomes" id="UP000199582"/>
    </source>
</evidence>
<dbReference type="AlphaFoldDB" id="A0A1H7XIF6"/>
<keyword evidence="3" id="KW-1185">Reference proteome</keyword>
<dbReference type="Pfam" id="PF14559">
    <property type="entry name" value="TPR_19"/>
    <property type="match status" value="1"/>
</dbReference>
<protein>
    <submittedName>
        <fullName evidence="2">Flp pilus assembly protein TadD, contains TPR repeats</fullName>
    </submittedName>
</protein>
<dbReference type="Gene3D" id="1.25.40.10">
    <property type="entry name" value="Tetratricopeptide repeat domain"/>
    <property type="match status" value="1"/>
</dbReference>
<dbReference type="SUPFAM" id="SSF48452">
    <property type="entry name" value="TPR-like"/>
    <property type="match status" value="1"/>
</dbReference>
<dbReference type="SUPFAM" id="SSF52467">
    <property type="entry name" value="DHS-like NAD/FAD-binding domain"/>
    <property type="match status" value="1"/>
</dbReference>
<dbReference type="InterPro" id="IPR057574">
    <property type="entry name" value="nSTAND_NTPase5_dom"/>
</dbReference>
<evidence type="ECO:0000313" key="2">
    <source>
        <dbReference type="EMBL" id="SEM33394.1"/>
    </source>
</evidence>
<dbReference type="Pfam" id="PF13289">
    <property type="entry name" value="SIR2_2"/>
    <property type="match status" value="1"/>
</dbReference>
<dbReference type="EMBL" id="FOAG01000021">
    <property type="protein sequence ID" value="SEM33394.1"/>
    <property type="molecule type" value="Genomic_DNA"/>
</dbReference>